<sequence length="69" mass="7901">MSTKKQLRLERQKKRQEEVAKTRKAPVWIFILSIAGLLLAIMLFATFFGDNPEPPFPGATWSAAHGHWH</sequence>
<dbReference type="EMBL" id="UINC01176476">
    <property type="protein sequence ID" value="SVD83617.1"/>
    <property type="molecule type" value="Genomic_DNA"/>
</dbReference>
<keyword evidence="1" id="KW-1133">Transmembrane helix</keyword>
<protein>
    <submittedName>
        <fullName evidence="2">Uncharacterized protein</fullName>
    </submittedName>
</protein>
<keyword evidence="1" id="KW-0812">Transmembrane</keyword>
<evidence type="ECO:0000256" key="1">
    <source>
        <dbReference type="SAM" id="Phobius"/>
    </source>
</evidence>
<feature type="transmembrane region" description="Helical" evidence="1">
    <location>
        <begin position="25"/>
        <end position="48"/>
    </location>
</feature>
<proteinExistence type="predicted"/>
<evidence type="ECO:0000313" key="2">
    <source>
        <dbReference type="EMBL" id="SVD83617.1"/>
    </source>
</evidence>
<reference evidence="2" key="1">
    <citation type="submission" date="2018-05" db="EMBL/GenBank/DDBJ databases">
        <authorList>
            <person name="Lanie J.A."/>
            <person name="Ng W.-L."/>
            <person name="Kazmierczak K.M."/>
            <person name="Andrzejewski T.M."/>
            <person name="Davidsen T.M."/>
            <person name="Wayne K.J."/>
            <person name="Tettelin H."/>
            <person name="Glass J.I."/>
            <person name="Rusch D."/>
            <person name="Podicherti R."/>
            <person name="Tsui H.-C.T."/>
            <person name="Winkler M.E."/>
        </authorList>
    </citation>
    <scope>NUCLEOTIDE SEQUENCE</scope>
</reference>
<accession>A0A382YJZ6</accession>
<gene>
    <name evidence="2" type="ORF">METZ01_LOCUS436471</name>
</gene>
<name>A0A382YJZ6_9ZZZZ</name>
<dbReference type="AlphaFoldDB" id="A0A382YJZ6"/>
<organism evidence="2">
    <name type="scientific">marine metagenome</name>
    <dbReference type="NCBI Taxonomy" id="408172"/>
    <lineage>
        <taxon>unclassified sequences</taxon>
        <taxon>metagenomes</taxon>
        <taxon>ecological metagenomes</taxon>
    </lineage>
</organism>
<keyword evidence="1" id="KW-0472">Membrane</keyword>